<evidence type="ECO:0000313" key="1">
    <source>
        <dbReference type="EMBL" id="MBC6993756.1"/>
    </source>
</evidence>
<organism evidence="1 2">
    <name type="scientific">Neolewinella lacunae</name>
    <dbReference type="NCBI Taxonomy" id="1517758"/>
    <lineage>
        <taxon>Bacteria</taxon>
        <taxon>Pseudomonadati</taxon>
        <taxon>Bacteroidota</taxon>
        <taxon>Saprospiria</taxon>
        <taxon>Saprospirales</taxon>
        <taxon>Lewinellaceae</taxon>
        <taxon>Neolewinella</taxon>
    </lineage>
</organism>
<gene>
    <name evidence="1" type="ORF">H9S92_06265</name>
</gene>
<proteinExistence type="predicted"/>
<keyword evidence="2" id="KW-1185">Reference proteome</keyword>
<dbReference type="AlphaFoldDB" id="A0A923PJD8"/>
<dbReference type="RefSeq" id="WP_187465855.1">
    <property type="nucleotide sequence ID" value="NZ_JACSIT010000076.1"/>
</dbReference>
<dbReference type="Proteomes" id="UP000650081">
    <property type="component" value="Unassembled WGS sequence"/>
</dbReference>
<comment type="caution">
    <text evidence="1">The sequence shown here is derived from an EMBL/GenBank/DDBJ whole genome shotgun (WGS) entry which is preliminary data.</text>
</comment>
<reference evidence="1" key="1">
    <citation type="submission" date="2020-08" db="EMBL/GenBank/DDBJ databases">
        <title>Lewinella bacteria from marine environments.</title>
        <authorList>
            <person name="Zhong Y."/>
        </authorList>
    </citation>
    <scope>NUCLEOTIDE SEQUENCE</scope>
    <source>
        <strain evidence="1">KCTC 42187</strain>
    </source>
</reference>
<dbReference type="SUPFAM" id="SSF48452">
    <property type="entry name" value="TPR-like"/>
    <property type="match status" value="1"/>
</dbReference>
<evidence type="ECO:0000313" key="2">
    <source>
        <dbReference type="Proteomes" id="UP000650081"/>
    </source>
</evidence>
<name>A0A923PJD8_9BACT</name>
<protein>
    <recommendedName>
        <fullName evidence="3">Tetratricopeptide repeat protein</fullName>
    </recommendedName>
</protein>
<evidence type="ECO:0008006" key="3">
    <source>
        <dbReference type="Google" id="ProtNLM"/>
    </source>
</evidence>
<accession>A0A923PJD8</accession>
<sequence length="498" mass="56625">MDYVYDLVGQMGSRRLSIDLKTPNGKRAFRLYQYLQQADHHAPEAEAAVLGCPVGGTVHRRTLRYLEGVLANNLSALQPGEMTSGKLADVRKYVWKLIAIARRRVIHLDASSSLGIHLLKEAFQMAEEAGLVLAAKIASETIAVFTAHLNFDEKAYLFYRERANYYRQVNLLLQQGILDFQEIHYRHTTGEEAATLVERATAALDRLKNVPVAAQHFTLDLLTFQVKILRATIQRKPEDIIASANGALAFLTEMGNAFPERRLTYHLYLGHAYLLSNNYERGIELTDQLLEEIAPGSHNYGKILEIRVLLSFRTGHYDEATAALEALDHWVNTYGDAQIFGQNLALFGAYLHLLRELAVVVPPLNEEGGILRKIKANLSHLLLFNDPNCVNHYHLINLMEQLARRRYRVALKHWQAMLPSNQVTNPRYKYFHALLSTVFEQGFHRVAVERHGAKYLIKLQAKALGEGFLASNVEEIIPFESLWALLLQQLRNKRTNLR</sequence>
<dbReference type="EMBL" id="JACSIT010000076">
    <property type="protein sequence ID" value="MBC6993756.1"/>
    <property type="molecule type" value="Genomic_DNA"/>
</dbReference>
<dbReference type="InterPro" id="IPR011990">
    <property type="entry name" value="TPR-like_helical_dom_sf"/>
</dbReference>